<dbReference type="Proteomes" id="UP000293162">
    <property type="component" value="Unassembled WGS sequence"/>
</dbReference>
<keyword evidence="1" id="KW-0472">Membrane</keyword>
<evidence type="ECO:0000313" key="2">
    <source>
        <dbReference type="EMBL" id="RYU95753.1"/>
    </source>
</evidence>
<feature type="transmembrane region" description="Helical" evidence="1">
    <location>
        <begin position="38"/>
        <end position="57"/>
    </location>
</feature>
<protein>
    <recommendedName>
        <fullName evidence="4">SdpI family protein</fullName>
    </recommendedName>
</protein>
<feature type="transmembrane region" description="Helical" evidence="1">
    <location>
        <begin position="77"/>
        <end position="95"/>
    </location>
</feature>
<evidence type="ECO:0000256" key="1">
    <source>
        <dbReference type="SAM" id="Phobius"/>
    </source>
</evidence>
<reference evidence="2 3" key="1">
    <citation type="submission" date="2019-02" db="EMBL/GenBank/DDBJ databases">
        <title>Bacterial novel species Emticicia sp. 17J42-9 isolated from soil.</title>
        <authorList>
            <person name="Jung H.-Y."/>
        </authorList>
    </citation>
    <scope>NUCLEOTIDE SEQUENCE [LARGE SCALE GENOMIC DNA]</scope>
    <source>
        <strain evidence="2 3">17J42-9</strain>
    </source>
</reference>
<feature type="transmembrane region" description="Helical" evidence="1">
    <location>
        <begin position="5"/>
        <end position="26"/>
    </location>
</feature>
<dbReference type="EMBL" id="SEWF01000012">
    <property type="protein sequence ID" value="RYU95753.1"/>
    <property type="molecule type" value="Genomic_DNA"/>
</dbReference>
<evidence type="ECO:0008006" key="4">
    <source>
        <dbReference type="Google" id="ProtNLM"/>
    </source>
</evidence>
<gene>
    <name evidence="2" type="ORF">EWM59_10340</name>
</gene>
<accession>A0A4Q5M1L5</accession>
<name>A0A4Q5M1L5_9BACT</name>
<dbReference type="OrthoDB" id="947005at2"/>
<feature type="transmembrane region" description="Helical" evidence="1">
    <location>
        <begin position="153"/>
        <end position="172"/>
    </location>
</feature>
<keyword evidence="1" id="KW-1133">Transmembrane helix</keyword>
<feature type="transmembrane region" description="Helical" evidence="1">
    <location>
        <begin position="178"/>
        <end position="198"/>
    </location>
</feature>
<dbReference type="AlphaFoldDB" id="A0A4Q5M1L5"/>
<comment type="caution">
    <text evidence="2">The sequence shown here is derived from an EMBL/GenBank/DDBJ whole genome shotgun (WGS) entry which is preliminary data.</text>
</comment>
<sequence length="205" mass="23684">MKRKLLFEMLIIGVALAPFIYLFVSWNPETLSGQTRVILLYCFAALLFYFLPLIMQYLDSKKPNAEFLVRSDKRIRLIWSSYLSALGFILFYYILHFSEGESIPPRYLGVALSLFLFASGNFQSNLHPSSAFAGNGWFSRGFEEKNYKRLQRFTARLFFWVGIAGTVFFLSFTESRLVSWGLVFIGAVIFYGIVIRLIRNIVASR</sequence>
<keyword evidence="3" id="KW-1185">Reference proteome</keyword>
<proteinExistence type="predicted"/>
<organism evidence="2 3">
    <name type="scientific">Emticicia agri</name>
    <dbReference type="NCBI Taxonomy" id="2492393"/>
    <lineage>
        <taxon>Bacteria</taxon>
        <taxon>Pseudomonadati</taxon>
        <taxon>Bacteroidota</taxon>
        <taxon>Cytophagia</taxon>
        <taxon>Cytophagales</taxon>
        <taxon>Leadbetterellaceae</taxon>
        <taxon>Emticicia</taxon>
    </lineage>
</organism>
<evidence type="ECO:0000313" key="3">
    <source>
        <dbReference type="Proteomes" id="UP000293162"/>
    </source>
</evidence>
<feature type="transmembrane region" description="Helical" evidence="1">
    <location>
        <begin position="107"/>
        <end position="124"/>
    </location>
</feature>
<dbReference type="RefSeq" id="WP_130020892.1">
    <property type="nucleotide sequence ID" value="NZ_SEWF01000012.1"/>
</dbReference>
<keyword evidence="1" id="KW-0812">Transmembrane</keyword>